<dbReference type="Proteomes" id="UP000029965">
    <property type="component" value="Chromosome 14"/>
</dbReference>
<evidence type="ECO:0000256" key="9">
    <source>
        <dbReference type="SAM" id="Phobius"/>
    </source>
</evidence>
<dbReference type="eggNOG" id="KOG4788">
    <property type="taxonomic scope" value="Eukaryota"/>
</dbReference>
<keyword evidence="12" id="KW-1185">Reference proteome</keyword>
<accession>A0A0D9RXV8</accession>
<dbReference type="PANTHER" id="PTHR22776:SF12">
    <property type="entry name" value="MYELIN AND LYMPHOCYTE PROTEIN"/>
    <property type="match status" value="1"/>
</dbReference>
<evidence type="ECO:0000256" key="3">
    <source>
        <dbReference type="ARBA" id="ARBA00022989"/>
    </source>
</evidence>
<dbReference type="STRING" id="60711.ENSCSAP00000013447"/>
<evidence type="ECO:0000256" key="1">
    <source>
        <dbReference type="ARBA" id="ARBA00004141"/>
    </source>
</evidence>
<dbReference type="Pfam" id="PF01284">
    <property type="entry name" value="MARVEL"/>
    <property type="match status" value="1"/>
</dbReference>
<reference evidence="11" key="3">
    <citation type="submission" date="2025-09" db="UniProtKB">
        <authorList>
            <consortium name="Ensembl"/>
        </authorList>
    </citation>
    <scope>IDENTIFICATION</scope>
</reference>
<dbReference type="GO" id="GO:0002175">
    <property type="term" value="P:protein localization to paranode region of axon"/>
    <property type="evidence" value="ECO:0007669"/>
    <property type="project" value="Ensembl"/>
</dbReference>
<organism evidence="11 12">
    <name type="scientific">Chlorocebus sabaeus</name>
    <name type="common">Green monkey</name>
    <name type="synonym">Simia sabaea</name>
    <dbReference type="NCBI Taxonomy" id="60711"/>
    <lineage>
        <taxon>Eukaryota</taxon>
        <taxon>Metazoa</taxon>
        <taxon>Chordata</taxon>
        <taxon>Craniata</taxon>
        <taxon>Vertebrata</taxon>
        <taxon>Euteleostomi</taxon>
        <taxon>Mammalia</taxon>
        <taxon>Eutheria</taxon>
        <taxon>Euarchontoglires</taxon>
        <taxon>Primates</taxon>
        <taxon>Haplorrhini</taxon>
        <taxon>Catarrhini</taxon>
        <taxon>Cercopithecidae</taxon>
        <taxon>Cercopithecinae</taxon>
        <taxon>Chlorocebus</taxon>
    </lineage>
</organism>
<reference evidence="11" key="2">
    <citation type="submission" date="2025-08" db="UniProtKB">
        <authorList>
            <consortium name="Ensembl"/>
        </authorList>
    </citation>
    <scope>IDENTIFICATION</scope>
</reference>
<dbReference type="RefSeq" id="XP_008006121.1">
    <property type="nucleotide sequence ID" value="XM_008007930.3"/>
</dbReference>
<dbReference type="GO" id="GO:0120003">
    <property type="term" value="C:hinge region between urothelial plaques of apical plasma membrane"/>
    <property type="evidence" value="ECO:0007669"/>
    <property type="project" value="Ensembl"/>
</dbReference>
<dbReference type="GeneTree" id="ENSGT00940000154987"/>
<evidence type="ECO:0000313" key="11">
    <source>
        <dbReference type="Ensembl" id="ENSCSAP00000013447.1"/>
    </source>
</evidence>
<keyword evidence="4 8" id="KW-0472">Membrane</keyword>
<dbReference type="Bgee" id="ENSCSAG00000017413">
    <property type="expression patterns" value="Expressed in Ammon's horn and 2 other cell types or tissues"/>
</dbReference>
<name>A0A0D9RXV8_CHLSB</name>
<dbReference type="GO" id="GO:0019911">
    <property type="term" value="F:structural constituent of myelin sheath"/>
    <property type="evidence" value="ECO:0007669"/>
    <property type="project" value="Ensembl"/>
</dbReference>
<dbReference type="GO" id="GO:0098737">
    <property type="term" value="P:protein insertion into plasma membrane"/>
    <property type="evidence" value="ECO:0007669"/>
    <property type="project" value="Ensembl"/>
</dbReference>
<comment type="subcellular location">
    <subcellularLocation>
        <location evidence="1">Membrane</location>
        <topology evidence="1">Multi-pass membrane protein</topology>
    </subcellularLocation>
</comment>
<keyword evidence="5" id="KW-0449">Lipoprotein</keyword>
<dbReference type="PRINTS" id="PR01884">
    <property type="entry name" value="MALPROTEIN"/>
</dbReference>
<dbReference type="GeneID" id="103241049"/>
<dbReference type="KEGG" id="csab:103241049"/>
<evidence type="ECO:0000256" key="6">
    <source>
        <dbReference type="ARBA" id="ARBA00034721"/>
    </source>
</evidence>
<dbReference type="GO" id="GO:0022010">
    <property type="term" value="P:central nervous system myelination"/>
    <property type="evidence" value="ECO:0007669"/>
    <property type="project" value="Ensembl"/>
</dbReference>
<dbReference type="PANTHER" id="PTHR22776">
    <property type="entry name" value="MARVEL-CONTAINING POTENTIAL LIPID RAFT-ASSOCIATED PROTEIN"/>
    <property type="match status" value="1"/>
</dbReference>
<gene>
    <name evidence="11" type="primary">MAL</name>
</gene>
<dbReference type="BioGRID-ORCS" id="103241049">
    <property type="hits" value="0 hits in 9 CRISPR screens"/>
</dbReference>
<dbReference type="InterPro" id="IPR008253">
    <property type="entry name" value="Marvel"/>
</dbReference>
<protein>
    <recommendedName>
        <fullName evidence="7">Myelin and lymphocyte protein</fullName>
    </recommendedName>
</protein>
<dbReference type="GO" id="GO:0005783">
    <property type="term" value="C:endoplasmic reticulum"/>
    <property type="evidence" value="ECO:0007669"/>
    <property type="project" value="Ensembl"/>
</dbReference>
<feature type="domain" description="MARVEL" evidence="10">
    <location>
        <begin position="18"/>
        <end position="151"/>
    </location>
</feature>
<keyword evidence="3 9" id="KW-1133">Transmembrane helix</keyword>
<evidence type="ECO:0000256" key="8">
    <source>
        <dbReference type="PROSITE-ProRule" id="PRU00581"/>
    </source>
</evidence>
<dbReference type="AlphaFoldDB" id="A0A0D9RXV8"/>
<dbReference type="Ensembl" id="ENSCSAT00000015508.1">
    <property type="protein sequence ID" value="ENSCSAP00000013447.1"/>
    <property type="gene ID" value="ENSCSAG00000017413.1"/>
</dbReference>
<evidence type="ECO:0000259" key="10">
    <source>
        <dbReference type="PROSITE" id="PS51225"/>
    </source>
</evidence>
<evidence type="ECO:0000256" key="4">
    <source>
        <dbReference type="ARBA" id="ARBA00023136"/>
    </source>
</evidence>
<reference evidence="11 12" key="1">
    <citation type="submission" date="2014-03" db="EMBL/GenBank/DDBJ databases">
        <authorList>
            <person name="Warren W."/>
            <person name="Wilson R.K."/>
        </authorList>
    </citation>
    <scope>NUCLEOTIDE SEQUENCE</scope>
</reference>
<dbReference type="EMBL" id="AQIB01138646">
    <property type="status" value="NOT_ANNOTATED_CDS"/>
    <property type="molecule type" value="Genomic_DNA"/>
</dbReference>
<dbReference type="InterPro" id="IPR013295">
    <property type="entry name" value="MAL"/>
</dbReference>
<dbReference type="GO" id="GO:0044853">
    <property type="term" value="C:plasma membrane raft"/>
    <property type="evidence" value="ECO:0007669"/>
    <property type="project" value="Ensembl"/>
</dbReference>
<comment type="similarity">
    <text evidence="6">Belongs to the MAL family.</text>
</comment>
<evidence type="ECO:0000256" key="5">
    <source>
        <dbReference type="ARBA" id="ARBA00023288"/>
    </source>
</evidence>
<dbReference type="SMR" id="A0A0D9RXV8"/>
<feature type="transmembrane region" description="Helical" evidence="9">
    <location>
        <begin position="89"/>
        <end position="113"/>
    </location>
</feature>
<evidence type="ECO:0000256" key="7">
    <source>
        <dbReference type="ARBA" id="ARBA00039981"/>
    </source>
</evidence>
<evidence type="ECO:0000256" key="2">
    <source>
        <dbReference type="ARBA" id="ARBA00022692"/>
    </source>
</evidence>
<evidence type="ECO:0000313" key="12">
    <source>
        <dbReference type="Proteomes" id="UP000029965"/>
    </source>
</evidence>
<feature type="transmembrane region" description="Helical" evidence="9">
    <location>
        <begin position="53"/>
        <end position="77"/>
    </location>
</feature>
<sequence>MAPAAASGGSTLPSGFSVFTTFPDLLFIFEFIFGGLVWILVASSLVPWPLVQGWVMFVSVFCFVATTTLIILYLIGAHGGETSWVTLDAAYHCTAALFYLSASVLEALATITMQDGFTYRHYHENIAAVVFSYVATLLYVVHAVFSLIRWKSS</sequence>
<dbReference type="OMA" id="YIINAHG"/>
<dbReference type="InterPro" id="IPR050578">
    <property type="entry name" value="MARVEL-CKLF_proteins"/>
</dbReference>
<dbReference type="GO" id="GO:1902043">
    <property type="term" value="P:positive regulation of extrinsic apoptotic signaling pathway via death domain receptors"/>
    <property type="evidence" value="ECO:0007669"/>
    <property type="project" value="Ensembl"/>
</dbReference>
<feature type="transmembrane region" description="Helical" evidence="9">
    <location>
        <begin position="125"/>
        <end position="148"/>
    </location>
</feature>
<dbReference type="PROSITE" id="PS51225">
    <property type="entry name" value="MARVEL"/>
    <property type="match status" value="1"/>
</dbReference>
<feature type="transmembrane region" description="Helical" evidence="9">
    <location>
        <begin position="25"/>
        <end position="46"/>
    </location>
</feature>
<dbReference type="CTD" id="4118"/>
<keyword evidence="2 8" id="KW-0812">Transmembrane</keyword>
<proteinExistence type="inferred from homology"/>